<dbReference type="InterPro" id="IPR040256">
    <property type="entry name" value="At4g02000-like"/>
</dbReference>
<organism evidence="1">
    <name type="scientific">Sesamum angustifolium</name>
    <dbReference type="NCBI Taxonomy" id="2727405"/>
    <lineage>
        <taxon>Eukaryota</taxon>
        <taxon>Viridiplantae</taxon>
        <taxon>Streptophyta</taxon>
        <taxon>Embryophyta</taxon>
        <taxon>Tracheophyta</taxon>
        <taxon>Spermatophyta</taxon>
        <taxon>Magnoliopsida</taxon>
        <taxon>eudicotyledons</taxon>
        <taxon>Gunneridae</taxon>
        <taxon>Pentapetalae</taxon>
        <taxon>asterids</taxon>
        <taxon>lamiids</taxon>
        <taxon>Lamiales</taxon>
        <taxon>Pedaliaceae</taxon>
        <taxon>Sesamum</taxon>
    </lineage>
</organism>
<reference evidence="1" key="1">
    <citation type="submission" date="2020-06" db="EMBL/GenBank/DDBJ databases">
        <authorList>
            <person name="Li T."/>
            <person name="Hu X."/>
            <person name="Zhang T."/>
            <person name="Song X."/>
            <person name="Zhang H."/>
            <person name="Dai N."/>
            <person name="Sheng W."/>
            <person name="Hou X."/>
            <person name="Wei L."/>
        </authorList>
    </citation>
    <scope>NUCLEOTIDE SEQUENCE</scope>
    <source>
        <strain evidence="1">G01</strain>
        <tissue evidence="1">Leaf</tissue>
    </source>
</reference>
<evidence type="ECO:0008006" key="2">
    <source>
        <dbReference type="Google" id="ProtNLM"/>
    </source>
</evidence>
<protein>
    <recommendedName>
        <fullName evidence="2">DUF4283 domain-containing protein</fullName>
    </recommendedName>
</protein>
<gene>
    <name evidence="1" type="ORF">Sangu_0388000</name>
</gene>
<evidence type="ECO:0000313" key="1">
    <source>
        <dbReference type="EMBL" id="KAL0370699.1"/>
    </source>
</evidence>
<dbReference type="PANTHER" id="PTHR31286:SF179">
    <property type="entry name" value="RNASE H TYPE-1 DOMAIN-CONTAINING PROTEIN"/>
    <property type="match status" value="1"/>
</dbReference>
<dbReference type="PANTHER" id="PTHR31286">
    <property type="entry name" value="GLYCINE-RICH CELL WALL STRUCTURAL PROTEIN 1.8-LIKE"/>
    <property type="match status" value="1"/>
</dbReference>
<name>A0AAW2QT16_9LAMI</name>
<proteinExistence type="predicted"/>
<sequence length="156" mass="18531">MKMGLKCSYSIGVINYKHIWFWFILEEDFTCIWLRGDWNFGWFPMRDFKWTPNFDARVESLLFALVWIRLPELSVHLFRKNPLFAIASMVKKPLRVDEPTEDVYRPSLARFCIELDLLKLKSIKCIWGLVDTEEEGPLHEALSTMRSPIIDDEVEE</sequence>
<accession>A0AAW2QT16</accession>
<comment type="caution">
    <text evidence="1">The sequence shown here is derived from an EMBL/GenBank/DDBJ whole genome shotgun (WGS) entry which is preliminary data.</text>
</comment>
<dbReference type="EMBL" id="JACGWK010000002">
    <property type="protein sequence ID" value="KAL0370699.1"/>
    <property type="molecule type" value="Genomic_DNA"/>
</dbReference>
<reference evidence="1" key="2">
    <citation type="journal article" date="2024" name="Plant">
        <title>Genomic evolution and insights into agronomic trait innovations of Sesamum species.</title>
        <authorList>
            <person name="Miao H."/>
            <person name="Wang L."/>
            <person name="Qu L."/>
            <person name="Liu H."/>
            <person name="Sun Y."/>
            <person name="Le M."/>
            <person name="Wang Q."/>
            <person name="Wei S."/>
            <person name="Zheng Y."/>
            <person name="Lin W."/>
            <person name="Duan Y."/>
            <person name="Cao H."/>
            <person name="Xiong S."/>
            <person name="Wang X."/>
            <person name="Wei L."/>
            <person name="Li C."/>
            <person name="Ma Q."/>
            <person name="Ju M."/>
            <person name="Zhao R."/>
            <person name="Li G."/>
            <person name="Mu C."/>
            <person name="Tian Q."/>
            <person name="Mei H."/>
            <person name="Zhang T."/>
            <person name="Gao T."/>
            <person name="Zhang H."/>
        </authorList>
    </citation>
    <scope>NUCLEOTIDE SEQUENCE</scope>
    <source>
        <strain evidence="1">G01</strain>
    </source>
</reference>
<dbReference type="AlphaFoldDB" id="A0AAW2QT16"/>